<evidence type="ECO:0000256" key="2">
    <source>
        <dbReference type="ARBA" id="ARBA00009836"/>
    </source>
</evidence>
<dbReference type="STRING" id="65357.A0A024GMK2"/>
<dbReference type="SUPFAM" id="SSF56399">
    <property type="entry name" value="ADP-ribosylation"/>
    <property type="match status" value="1"/>
</dbReference>
<comment type="catalytic activity">
    <reaction evidence="6">
        <text>2'-phospho-[ligated tRNA] + NAD(+) = mature tRNA + ADP-alpha-D-ribose 1'',2''-cyclic phosphate + nicotinamide</text>
        <dbReference type="Rhea" id="RHEA:23324"/>
        <dbReference type="Rhea" id="RHEA-COMP:11106"/>
        <dbReference type="Rhea" id="RHEA-COMP:11107"/>
        <dbReference type="ChEBI" id="CHEBI:17154"/>
        <dbReference type="ChEBI" id="CHEBI:57540"/>
        <dbReference type="ChEBI" id="CHEBI:76596"/>
        <dbReference type="ChEBI" id="CHEBI:82883"/>
        <dbReference type="ChEBI" id="CHEBI:85027"/>
        <dbReference type="EC" id="2.7.1.160"/>
    </reaction>
</comment>
<keyword evidence="5" id="KW-0520">NAD</keyword>
<keyword evidence="4" id="KW-0808">Transferase</keyword>
<dbReference type="EC" id="2.7.1.160" evidence="3"/>
<comment type="caution">
    <text evidence="7">The sequence shown here is derived from an EMBL/GenBank/DDBJ whole genome shotgun (WGS) entry which is preliminary data.</text>
</comment>
<organism evidence="7 8">
    <name type="scientific">Albugo candida</name>
    <dbReference type="NCBI Taxonomy" id="65357"/>
    <lineage>
        <taxon>Eukaryota</taxon>
        <taxon>Sar</taxon>
        <taxon>Stramenopiles</taxon>
        <taxon>Oomycota</taxon>
        <taxon>Peronosporomycetes</taxon>
        <taxon>Albuginales</taxon>
        <taxon>Albuginaceae</taxon>
        <taxon>Albugo</taxon>
    </lineage>
</organism>
<dbReference type="PANTHER" id="PTHR12684:SF2">
    <property type="entry name" value="TRNA 2'-PHOSPHOTRANSFERASE 1"/>
    <property type="match status" value="1"/>
</dbReference>
<dbReference type="Proteomes" id="UP000053237">
    <property type="component" value="Unassembled WGS sequence"/>
</dbReference>
<dbReference type="GO" id="GO:0006388">
    <property type="term" value="P:tRNA splicing, via endonucleolytic cleavage and ligation"/>
    <property type="evidence" value="ECO:0007669"/>
    <property type="project" value="TreeGrafter"/>
</dbReference>
<evidence type="ECO:0000256" key="5">
    <source>
        <dbReference type="ARBA" id="ARBA00023027"/>
    </source>
</evidence>
<keyword evidence="8" id="KW-1185">Reference proteome</keyword>
<name>A0A024GMK2_9STRA</name>
<evidence type="ECO:0000313" key="7">
    <source>
        <dbReference type="EMBL" id="CCI48117.1"/>
    </source>
</evidence>
<dbReference type="EMBL" id="CAIX01000205">
    <property type="protein sequence ID" value="CCI48117.1"/>
    <property type="molecule type" value="Genomic_DNA"/>
</dbReference>
<comment type="similarity">
    <text evidence="2">Belongs to the KptA/TPT1 family.</text>
</comment>
<dbReference type="InParanoid" id="A0A024GMK2"/>
<accession>A0A024GMK2</accession>
<reference evidence="7 8" key="1">
    <citation type="submission" date="2012-05" db="EMBL/GenBank/DDBJ databases">
        <title>Recombination and specialization in a pathogen metapopulation.</title>
        <authorList>
            <person name="Gardiner A."/>
            <person name="Kemen E."/>
            <person name="Schultz-Larsen T."/>
            <person name="MacLean D."/>
            <person name="Van Oosterhout C."/>
            <person name="Jones J.D.G."/>
        </authorList>
    </citation>
    <scope>NUCLEOTIDE SEQUENCE [LARGE SCALE GENOMIC DNA]</scope>
    <source>
        <strain evidence="7 8">Ac Nc2</strain>
    </source>
</reference>
<sequence>MANDVRLSKKLSYALRHGALSLRLDMAADGYVDASQLLAKSMFASYTISDIERVVETNEKKRFEMRCDGKLKLIRATQGHSLKQVNDEDLLTLIRNADEMKDCIHGTLERNWTHIKRLGLASMKRNHIHFTTQEIGENVISGMRKNCEVMIHIDFRRAMNDGIKFYRSSNNVILTRGINDSGTLPSEYVAHVTRIRDGAIIYRR</sequence>
<evidence type="ECO:0000256" key="1">
    <source>
        <dbReference type="ARBA" id="ARBA00003343"/>
    </source>
</evidence>
<dbReference type="InterPro" id="IPR042080">
    <property type="entry name" value="RNA_2'-PTrans_N"/>
</dbReference>
<dbReference type="OrthoDB" id="419694at2759"/>
<evidence type="ECO:0000256" key="3">
    <source>
        <dbReference type="ARBA" id="ARBA00012007"/>
    </source>
</evidence>
<comment type="function">
    <text evidence="1">Catalyzes the last step of tRNA splicing, the transfer of the splice junction 2'-phosphate from ligated tRNA to NAD to produce ADP-ribose 1''-2'' cyclic phosphate.</text>
</comment>
<dbReference type="PANTHER" id="PTHR12684">
    <property type="entry name" value="PUTATIVE PHOSPHOTRANSFERASE"/>
    <property type="match status" value="1"/>
</dbReference>
<dbReference type="Gene3D" id="1.10.10.970">
    <property type="entry name" value="RNA 2'-phosphotransferase, Tpt1/KptA family, N-terminal domain"/>
    <property type="match status" value="1"/>
</dbReference>
<dbReference type="AlphaFoldDB" id="A0A024GMK2"/>
<dbReference type="Gene3D" id="3.20.170.30">
    <property type="match status" value="1"/>
</dbReference>
<dbReference type="InterPro" id="IPR042081">
    <property type="entry name" value="RNA_2'-PTrans_C"/>
</dbReference>
<evidence type="ECO:0000313" key="8">
    <source>
        <dbReference type="Proteomes" id="UP000053237"/>
    </source>
</evidence>
<proteinExistence type="inferred from homology"/>
<protein>
    <recommendedName>
        <fullName evidence="3">2'-phosphotransferase</fullName>
        <ecNumber evidence="3">2.7.1.160</ecNumber>
    </recommendedName>
</protein>
<evidence type="ECO:0000256" key="6">
    <source>
        <dbReference type="ARBA" id="ARBA00047949"/>
    </source>
</evidence>
<dbReference type="GO" id="GO:0000215">
    <property type="term" value="F:tRNA 2'-phosphotransferase activity"/>
    <property type="evidence" value="ECO:0007669"/>
    <property type="project" value="UniProtKB-EC"/>
</dbReference>
<dbReference type="Pfam" id="PF01885">
    <property type="entry name" value="PTS_2-RNA"/>
    <property type="match status" value="1"/>
</dbReference>
<dbReference type="InterPro" id="IPR002745">
    <property type="entry name" value="Ptrans_KptA/Tpt1"/>
</dbReference>
<gene>
    <name evidence="7" type="ORF">BN9_091790</name>
</gene>
<evidence type="ECO:0000256" key="4">
    <source>
        <dbReference type="ARBA" id="ARBA00022679"/>
    </source>
</evidence>